<dbReference type="Pfam" id="PF00081">
    <property type="entry name" value="Sod_Fe_N"/>
    <property type="match status" value="1"/>
</dbReference>
<evidence type="ECO:0000256" key="3">
    <source>
        <dbReference type="ARBA" id="ARBA00022723"/>
    </source>
</evidence>
<dbReference type="Gene3D" id="3.55.40.20">
    <property type="entry name" value="Iron/manganese superoxide dismutase, C-terminal domain"/>
    <property type="match status" value="1"/>
</dbReference>
<dbReference type="PIRSF" id="PIRSF000349">
    <property type="entry name" value="SODismutase"/>
    <property type="match status" value="1"/>
</dbReference>
<protein>
    <recommendedName>
        <fullName evidence="2 5">Superoxide dismutase</fullName>
        <ecNumber evidence="2 5">1.15.1.1</ecNumber>
    </recommendedName>
</protein>
<dbReference type="PANTHER" id="PTHR43595:SF2">
    <property type="entry name" value="SMALL RIBOSOMAL SUBUNIT PROTEIN MS42"/>
    <property type="match status" value="1"/>
</dbReference>
<evidence type="ECO:0000256" key="4">
    <source>
        <dbReference type="ARBA" id="ARBA00023002"/>
    </source>
</evidence>
<proteinExistence type="inferred from homology"/>
<feature type="domain" description="Manganese/iron superoxide dismutase C-terminal" evidence="7">
    <location>
        <begin position="96"/>
        <end position="199"/>
    </location>
</feature>
<evidence type="ECO:0000313" key="8">
    <source>
        <dbReference type="EMBL" id="MBC8755878.1"/>
    </source>
</evidence>
<dbReference type="RefSeq" id="WP_187562936.1">
    <property type="nucleotide sequence ID" value="NZ_JACGWS010000008.1"/>
</dbReference>
<dbReference type="InterPro" id="IPR001189">
    <property type="entry name" value="Mn/Fe_SOD"/>
</dbReference>
<keyword evidence="3 5" id="KW-0479">Metal-binding</keyword>
<keyword evidence="9" id="KW-1185">Reference proteome</keyword>
<dbReference type="PRINTS" id="PR01703">
    <property type="entry name" value="MNSODISMTASE"/>
</dbReference>
<comment type="caution">
    <text evidence="8">The sequence shown here is derived from an EMBL/GenBank/DDBJ whole genome shotgun (WGS) entry which is preliminary data.</text>
</comment>
<evidence type="ECO:0000259" key="6">
    <source>
        <dbReference type="Pfam" id="PF00081"/>
    </source>
</evidence>
<evidence type="ECO:0000259" key="7">
    <source>
        <dbReference type="Pfam" id="PF02777"/>
    </source>
</evidence>
<reference evidence="8 9" key="1">
    <citation type="submission" date="2020-07" db="EMBL/GenBank/DDBJ databases">
        <title>Description of Kordia aestuariivivens sp. nov., isolated from a tidal flat.</title>
        <authorList>
            <person name="Park S."/>
            <person name="Yoon J.-H."/>
        </authorList>
    </citation>
    <scope>NUCLEOTIDE SEQUENCE [LARGE SCALE GENOMIC DNA]</scope>
    <source>
        <strain evidence="8 9">YSTF-M3</strain>
    </source>
</reference>
<evidence type="ECO:0000256" key="1">
    <source>
        <dbReference type="ARBA" id="ARBA00008714"/>
    </source>
</evidence>
<dbReference type="Proteomes" id="UP000619238">
    <property type="component" value="Unassembled WGS sequence"/>
</dbReference>
<sequence length="201" mass="23110">MESTSNIFKLPKLPYGYNAFPDVIDPLTMEIHYTKHHQGYADKLNAALKKDNISGKTIEEILSMDNLPNAIRNNGGGYYNHNLYWDILTPGGTMSNTFKAKIIEDFGSEEAFMNELSDVGAKRFGSGWAWVIQTNDKKLRIFSTPNQDNSLMKITEMSGTPILGIDVWEHAYYLKYQNRRTEYLQKILKIINWNKVESRMS</sequence>
<gene>
    <name evidence="8" type="ORF">H2O64_14465</name>
</gene>
<keyword evidence="4 5" id="KW-0560">Oxidoreductase</keyword>
<dbReference type="SUPFAM" id="SSF46609">
    <property type="entry name" value="Fe,Mn superoxide dismutase (SOD), N-terminal domain"/>
    <property type="match status" value="1"/>
</dbReference>
<dbReference type="InterPro" id="IPR019833">
    <property type="entry name" value="Mn/Fe_SOD_BS"/>
</dbReference>
<dbReference type="SUPFAM" id="SSF54719">
    <property type="entry name" value="Fe,Mn superoxide dismutase (SOD), C-terminal domain"/>
    <property type="match status" value="1"/>
</dbReference>
<dbReference type="Pfam" id="PF02777">
    <property type="entry name" value="Sod_Fe_C"/>
    <property type="match status" value="1"/>
</dbReference>
<dbReference type="InterPro" id="IPR036324">
    <property type="entry name" value="Mn/Fe_SOD_N_sf"/>
</dbReference>
<comment type="similarity">
    <text evidence="1 5">Belongs to the iron/manganese superoxide dismutase family.</text>
</comment>
<dbReference type="InterPro" id="IPR019832">
    <property type="entry name" value="Mn/Fe_SOD_C"/>
</dbReference>
<evidence type="ECO:0000313" key="9">
    <source>
        <dbReference type="Proteomes" id="UP000619238"/>
    </source>
</evidence>
<feature type="domain" description="Manganese/iron superoxide dismutase N-terminal" evidence="6">
    <location>
        <begin position="8"/>
        <end position="88"/>
    </location>
</feature>
<dbReference type="InterPro" id="IPR019831">
    <property type="entry name" value="Mn/Fe_SOD_N"/>
</dbReference>
<comment type="function">
    <text evidence="5">Destroys radicals which are normally produced within the cells and which are toxic to biological systems.</text>
</comment>
<comment type="catalytic activity">
    <reaction evidence="5">
        <text>2 superoxide + 2 H(+) = H2O2 + O2</text>
        <dbReference type="Rhea" id="RHEA:20696"/>
        <dbReference type="ChEBI" id="CHEBI:15378"/>
        <dbReference type="ChEBI" id="CHEBI:15379"/>
        <dbReference type="ChEBI" id="CHEBI:16240"/>
        <dbReference type="ChEBI" id="CHEBI:18421"/>
        <dbReference type="EC" id="1.15.1.1"/>
    </reaction>
</comment>
<evidence type="ECO:0000256" key="2">
    <source>
        <dbReference type="ARBA" id="ARBA00012682"/>
    </source>
</evidence>
<evidence type="ECO:0000256" key="5">
    <source>
        <dbReference type="RuleBase" id="RU000414"/>
    </source>
</evidence>
<accession>A0ABR7QBK9</accession>
<dbReference type="EC" id="1.15.1.1" evidence="2 5"/>
<dbReference type="PROSITE" id="PS00088">
    <property type="entry name" value="SOD_MN"/>
    <property type="match status" value="1"/>
</dbReference>
<name>A0ABR7QBK9_9FLAO</name>
<dbReference type="PANTHER" id="PTHR43595">
    <property type="entry name" value="37S RIBOSOMAL PROTEIN S26, MITOCHONDRIAL"/>
    <property type="match status" value="1"/>
</dbReference>
<dbReference type="InterPro" id="IPR036314">
    <property type="entry name" value="SOD_C_sf"/>
</dbReference>
<dbReference type="EMBL" id="JACGWS010000008">
    <property type="protein sequence ID" value="MBC8755878.1"/>
    <property type="molecule type" value="Genomic_DNA"/>
</dbReference>
<dbReference type="Gene3D" id="1.10.287.990">
    <property type="entry name" value="Fe,Mn superoxide dismutase (SOD) domain"/>
    <property type="match status" value="1"/>
</dbReference>
<organism evidence="8 9">
    <name type="scientific">Kordia aestuariivivens</name>
    <dbReference type="NCBI Taxonomy" id="2759037"/>
    <lineage>
        <taxon>Bacteria</taxon>
        <taxon>Pseudomonadati</taxon>
        <taxon>Bacteroidota</taxon>
        <taxon>Flavobacteriia</taxon>
        <taxon>Flavobacteriales</taxon>
        <taxon>Flavobacteriaceae</taxon>
        <taxon>Kordia</taxon>
    </lineage>
</organism>